<dbReference type="Pfam" id="PF05717">
    <property type="entry name" value="TnpB_IS66"/>
    <property type="match status" value="1"/>
</dbReference>
<dbReference type="EMBL" id="BJYU01000350">
    <property type="protein sequence ID" value="GEO19185.1"/>
    <property type="molecule type" value="Genomic_DNA"/>
</dbReference>
<dbReference type="InterPro" id="IPR008878">
    <property type="entry name" value="Transposase_IS66_Orf2"/>
</dbReference>
<accession>A0A512C4R9</accession>
<comment type="caution">
    <text evidence="1">The sequence shown here is derived from an EMBL/GenBank/DDBJ whole genome shotgun (WGS) entry which is preliminary data.</text>
</comment>
<dbReference type="OrthoDB" id="9801450at2"/>
<organism evidence="1 2">
    <name type="scientific">Microvirga aerophila</name>
    <dbReference type="NCBI Taxonomy" id="670291"/>
    <lineage>
        <taxon>Bacteria</taxon>
        <taxon>Pseudomonadati</taxon>
        <taxon>Pseudomonadota</taxon>
        <taxon>Alphaproteobacteria</taxon>
        <taxon>Hyphomicrobiales</taxon>
        <taxon>Methylobacteriaceae</taxon>
        <taxon>Microvirga</taxon>
    </lineage>
</organism>
<evidence type="ECO:0000313" key="2">
    <source>
        <dbReference type="Proteomes" id="UP000321085"/>
    </source>
</evidence>
<dbReference type="PANTHER" id="PTHR36455">
    <property type="match status" value="1"/>
</dbReference>
<evidence type="ECO:0000313" key="1">
    <source>
        <dbReference type="EMBL" id="GEO19185.1"/>
    </source>
</evidence>
<dbReference type="RefSeq" id="WP_114189477.1">
    <property type="nucleotide sequence ID" value="NZ_BJYU01000350.1"/>
</dbReference>
<sequence>MIGPSGSVRVMVATKPVDFRKGADGLAALVRDTMGANPFSGAVYVFRAKRTDRVKLVFWDGTGVVLVAKRLEDGEFRWPKLQDGVIHLSAAELSALLEGLDWRRVHEARQTIAPSAAS</sequence>
<proteinExistence type="predicted"/>
<dbReference type="PANTHER" id="PTHR36455:SF1">
    <property type="entry name" value="BLR8292 PROTEIN"/>
    <property type="match status" value="1"/>
</dbReference>
<reference evidence="1 2" key="1">
    <citation type="submission" date="2019-07" db="EMBL/GenBank/DDBJ databases">
        <title>Whole genome shotgun sequence of Microvirga aerophila NBRC 106136.</title>
        <authorList>
            <person name="Hosoyama A."/>
            <person name="Uohara A."/>
            <person name="Ohji S."/>
            <person name="Ichikawa N."/>
        </authorList>
    </citation>
    <scope>NUCLEOTIDE SEQUENCE [LARGE SCALE GENOMIC DNA]</scope>
    <source>
        <strain evidence="1 2">NBRC 106136</strain>
    </source>
</reference>
<dbReference type="NCBIfam" id="NF033819">
    <property type="entry name" value="IS66_TnpB"/>
    <property type="match status" value="1"/>
</dbReference>
<keyword evidence="2" id="KW-1185">Reference proteome</keyword>
<name>A0A512C4R9_9HYPH</name>
<protein>
    <submittedName>
        <fullName evidence="1">Transposase</fullName>
    </submittedName>
</protein>
<dbReference type="Proteomes" id="UP000321085">
    <property type="component" value="Unassembled WGS sequence"/>
</dbReference>
<gene>
    <name evidence="1" type="ORF">MAE02_68810</name>
</gene>
<dbReference type="AlphaFoldDB" id="A0A512C4R9"/>